<accession>A0A8B6FFB0</accession>
<evidence type="ECO:0000313" key="2">
    <source>
        <dbReference type="EMBL" id="VDI47855.1"/>
    </source>
</evidence>
<organism evidence="2 3">
    <name type="scientific">Mytilus galloprovincialis</name>
    <name type="common">Mediterranean mussel</name>
    <dbReference type="NCBI Taxonomy" id="29158"/>
    <lineage>
        <taxon>Eukaryota</taxon>
        <taxon>Metazoa</taxon>
        <taxon>Spiralia</taxon>
        <taxon>Lophotrochozoa</taxon>
        <taxon>Mollusca</taxon>
        <taxon>Bivalvia</taxon>
        <taxon>Autobranchia</taxon>
        <taxon>Pteriomorphia</taxon>
        <taxon>Mytilida</taxon>
        <taxon>Mytiloidea</taxon>
        <taxon>Mytilidae</taxon>
        <taxon>Mytilinae</taxon>
        <taxon>Mytilus</taxon>
    </lineage>
</organism>
<reference evidence="2" key="1">
    <citation type="submission" date="2018-11" db="EMBL/GenBank/DDBJ databases">
        <authorList>
            <person name="Alioto T."/>
            <person name="Alioto T."/>
        </authorList>
    </citation>
    <scope>NUCLEOTIDE SEQUENCE</scope>
</reference>
<comment type="caution">
    <text evidence="2">The sequence shown here is derived from an EMBL/GenBank/DDBJ whole genome shotgun (WGS) entry which is preliminary data.</text>
</comment>
<keyword evidence="1" id="KW-0732">Signal</keyword>
<dbReference type="EMBL" id="UYJE01006660">
    <property type="protein sequence ID" value="VDI47855.1"/>
    <property type="molecule type" value="Genomic_DNA"/>
</dbReference>
<protein>
    <submittedName>
        <fullName evidence="2">Uncharacterized protein</fullName>
    </submittedName>
</protein>
<dbReference type="Proteomes" id="UP000596742">
    <property type="component" value="Unassembled WGS sequence"/>
</dbReference>
<gene>
    <name evidence="2" type="ORF">MGAL_10B000400</name>
</gene>
<evidence type="ECO:0000313" key="3">
    <source>
        <dbReference type="Proteomes" id="UP000596742"/>
    </source>
</evidence>
<feature type="signal peptide" evidence="1">
    <location>
        <begin position="1"/>
        <end position="21"/>
    </location>
</feature>
<feature type="chain" id="PRO_5032399942" evidence="1">
    <location>
        <begin position="22"/>
        <end position="79"/>
    </location>
</feature>
<keyword evidence="3" id="KW-1185">Reference proteome</keyword>
<evidence type="ECO:0000256" key="1">
    <source>
        <dbReference type="SAM" id="SignalP"/>
    </source>
</evidence>
<name>A0A8B6FFB0_MYTGA</name>
<proteinExistence type="predicted"/>
<sequence>MDGKYYMCLLIIGILINYGTTLRSGDCNRVRCRRICPGSMFQADDNGCILCRCCTSPGPNCINTRPHTSLKDLLRLNKG</sequence>
<dbReference type="AlphaFoldDB" id="A0A8B6FFB0"/>